<keyword evidence="6" id="KW-1185">Reference proteome</keyword>
<comment type="caution">
    <text evidence="5">The sequence shown here is derived from an EMBL/GenBank/DDBJ whole genome shotgun (WGS) entry which is preliminary data.</text>
</comment>
<dbReference type="PANTHER" id="PTHR31631">
    <property type="entry name" value="PROTEIN NETWORKED 2D"/>
    <property type="match status" value="1"/>
</dbReference>
<dbReference type="InterPro" id="IPR056888">
    <property type="entry name" value="NET2A-D/KIP1-like_dom"/>
</dbReference>
<feature type="coiled-coil region" evidence="2">
    <location>
        <begin position="613"/>
        <end position="682"/>
    </location>
</feature>
<dbReference type="Pfam" id="PF25014">
    <property type="entry name" value="NET2A"/>
    <property type="match status" value="1"/>
</dbReference>
<evidence type="ECO:0000259" key="4">
    <source>
        <dbReference type="PROSITE" id="PS51774"/>
    </source>
</evidence>
<dbReference type="Pfam" id="PF24918">
    <property type="entry name" value="NET2A_C"/>
    <property type="match status" value="1"/>
</dbReference>
<dbReference type="PANTHER" id="PTHR31631:SF3">
    <property type="entry name" value="PROTEIN NETWORKED 2B"/>
    <property type="match status" value="1"/>
</dbReference>
<feature type="coiled-coil region" evidence="2">
    <location>
        <begin position="191"/>
        <end position="246"/>
    </location>
</feature>
<evidence type="ECO:0000256" key="3">
    <source>
        <dbReference type="SAM" id="MobiDB-lite"/>
    </source>
</evidence>
<organism evidence="5 6">
    <name type="scientific">Deinandra increscens subsp. villosa</name>
    <dbReference type="NCBI Taxonomy" id="3103831"/>
    <lineage>
        <taxon>Eukaryota</taxon>
        <taxon>Viridiplantae</taxon>
        <taxon>Streptophyta</taxon>
        <taxon>Embryophyta</taxon>
        <taxon>Tracheophyta</taxon>
        <taxon>Spermatophyta</taxon>
        <taxon>Magnoliopsida</taxon>
        <taxon>eudicotyledons</taxon>
        <taxon>Gunneridae</taxon>
        <taxon>Pentapetalae</taxon>
        <taxon>asterids</taxon>
        <taxon>campanulids</taxon>
        <taxon>Asterales</taxon>
        <taxon>Asteraceae</taxon>
        <taxon>Asteroideae</taxon>
        <taxon>Heliantheae alliance</taxon>
        <taxon>Madieae</taxon>
        <taxon>Madiinae</taxon>
        <taxon>Deinandra</taxon>
    </lineage>
</organism>
<protein>
    <recommendedName>
        <fullName evidence="4">NAB domain-containing protein</fullName>
    </recommendedName>
</protein>
<dbReference type="PROSITE" id="PS51774">
    <property type="entry name" value="NAB"/>
    <property type="match status" value="1"/>
</dbReference>
<feature type="coiled-coil region" evidence="2">
    <location>
        <begin position="433"/>
        <end position="509"/>
    </location>
</feature>
<evidence type="ECO:0000313" key="5">
    <source>
        <dbReference type="EMBL" id="KAK9053710.1"/>
    </source>
</evidence>
<evidence type="ECO:0000256" key="2">
    <source>
        <dbReference type="SAM" id="Coils"/>
    </source>
</evidence>
<reference evidence="5 6" key="1">
    <citation type="submission" date="2024-04" db="EMBL/GenBank/DDBJ databases">
        <title>The reference genome of an endangered Asteraceae, Deinandra increscens subsp. villosa, native to the Central Coast of California.</title>
        <authorList>
            <person name="Guilliams M."/>
            <person name="Hasenstab-Lehman K."/>
            <person name="Meyer R."/>
            <person name="Mcevoy S."/>
        </authorList>
    </citation>
    <scope>NUCLEOTIDE SEQUENCE [LARGE SCALE GENOMIC DNA]</scope>
    <source>
        <tissue evidence="5">Leaf</tissue>
    </source>
</reference>
<name>A0AAP0CC55_9ASTR</name>
<feature type="region of interest" description="Disordered" evidence="3">
    <location>
        <begin position="816"/>
        <end position="836"/>
    </location>
</feature>
<dbReference type="EMBL" id="JBCNJP010000025">
    <property type="protein sequence ID" value="KAK9053710.1"/>
    <property type="molecule type" value="Genomic_DNA"/>
</dbReference>
<feature type="domain" description="NAB" evidence="4">
    <location>
        <begin position="10"/>
        <end position="90"/>
    </location>
</feature>
<keyword evidence="1 2" id="KW-0175">Coiled coil</keyword>
<gene>
    <name evidence="5" type="ORF">SSX86_024784</name>
</gene>
<evidence type="ECO:0000256" key="1">
    <source>
        <dbReference type="ARBA" id="ARBA00023054"/>
    </source>
</evidence>
<feature type="compositionally biased region" description="Basic and acidic residues" evidence="3">
    <location>
        <begin position="816"/>
        <end position="833"/>
    </location>
</feature>
<sequence length="1126" mass="131538">MLSRAARNAYSWWWASHIRTKQSKWLDQNLLDMEEKVEYILKIITEDGDSFRVRAEQYYEKRPELVNFVQDTFRGYRALAERYDHLSKDLQSANRTIAMVFPERVHMSFDNEEEHEDFASSFDEYENMIPANAHIPLPPKQKTLPKMESVVQSMLKKKSKMRTKMMSKNGLLKIGVDKNASKVSKISGLSIDEANDEIHKLQKDILEFQTEKEFVKSSYENALSKYREIENNINEMHTKISNLQHEFAVGEAMGDQDAQTLMSTSALHTCKETLHRLKHKQKRFKTEAVVEHNRVNEIRKKFEALIARDCNDIDSKKLEQTSKHVKDKKEKTEDEDLKSCEENGALVQQEHLHGPNRGKAEGIDCVGLVKIQETRKFDQKDSEYIEDKKTMTKDETHRTIEEITISEVADKIEQLVGKVITLETDLASQTAIVMRLRFEIDELHEHVQSLEQENSNHVDESNNKNIKIKKLEEELERIQMLDKKIEEQNVQMENSLDKASVRLDKLSNDLLIAKPDDQNSQEDDVIFKPEEKEPRKIWRLEEKEKENQRKDSDDLEAFVKEPNEKDEGDHHLKFTKSKVIREDQDVHCNGEEDKPNWNLILTHGIEDRERMLLEEYTSTLKTFKEIKQKLNESEKKNRVTSFKSAVQMKMLRSSNDSKDDEIRSLHEKLKKLEAKIDFQVKKGLERKELDTITKNGLFMKGCDMIDKGTQDWIPGGTESEFEVDEATEVELTKASNAIDEGTNRITELVENAHFELQKAKDLINVGTEERKEPGETIECESMKSTDLVDEGRQRSKELNETTDFELKKVSNLVDERKHRSKELDETTDFDQKKAPNSLDEEVHKIKQVDKITNHELKKTPDLICKGTLRRNECVDGVDEAHESLEIEEEIRAEIEDLRKENLELWLRFSTSYHQINRFQDSFHDLLQEIKQVKEKTPEHGGGKQRHHNHQAAYAFDIRPLYRHLRDMQTEITLWLEKSGILEDDLQHRLTSLSDIQNELSDLTNDVLKSKTTTTNIPRNNYQAVQFQGEVLNMEQENIKVIKELREASERVRILQFDIEKTLSKLDEQLGEINKSHSRSRVAFKSIIFGSKLRKKHKHSLFTCMSPSLQRQYSNFQELPQPREDSS</sequence>
<dbReference type="AlphaFoldDB" id="A0AAP0CC55"/>
<dbReference type="GO" id="GO:0003779">
    <property type="term" value="F:actin binding"/>
    <property type="evidence" value="ECO:0007669"/>
    <property type="project" value="InterPro"/>
</dbReference>
<dbReference type="Proteomes" id="UP001408789">
    <property type="component" value="Unassembled WGS sequence"/>
</dbReference>
<accession>A0AAP0CC55</accession>
<dbReference type="InterPro" id="IPR011684">
    <property type="entry name" value="NAB"/>
</dbReference>
<evidence type="ECO:0000313" key="6">
    <source>
        <dbReference type="Proteomes" id="UP001408789"/>
    </source>
</evidence>
<dbReference type="Pfam" id="PF07765">
    <property type="entry name" value="KIP1"/>
    <property type="match status" value="1"/>
</dbReference>
<dbReference type="InterPro" id="IPR056889">
    <property type="entry name" value="NET2A-D/KIP1-like_C"/>
</dbReference>
<feature type="coiled-coil region" evidence="2">
    <location>
        <begin position="880"/>
        <end position="935"/>
    </location>
</feature>
<proteinExistence type="predicted"/>